<dbReference type="InterPro" id="IPR035959">
    <property type="entry name" value="RutC-like_sf"/>
</dbReference>
<protein>
    <submittedName>
        <fullName evidence="2">Reactive intermediate/imine deaminase</fullName>
    </submittedName>
</protein>
<dbReference type="Pfam" id="PF21168">
    <property type="entry name" value="FkbO_Hyg5-like_N"/>
    <property type="match status" value="1"/>
</dbReference>
<dbReference type="Gene3D" id="3.30.1330.40">
    <property type="entry name" value="RutC-like"/>
    <property type="match status" value="1"/>
</dbReference>
<dbReference type="EMBL" id="SMKX01000013">
    <property type="protein sequence ID" value="TDD61613.1"/>
    <property type="molecule type" value="Genomic_DNA"/>
</dbReference>
<name>A0A4R4ZRK2_9ACTN</name>
<dbReference type="Proteomes" id="UP000295124">
    <property type="component" value="Unassembled WGS sequence"/>
</dbReference>
<dbReference type="AlphaFoldDB" id="A0A4R4ZRK2"/>
<reference evidence="2 3" key="1">
    <citation type="submission" date="2019-03" db="EMBL/GenBank/DDBJ databases">
        <title>Draft genome sequences of novel Actinobacteria.</title>
        <authorList>
            <person name="Sahin N."/>
            <person name="Ay H."/>
            <person name="Saygin H."/>
        </authorList>
    </citation>
    <scope>NUCLEOTIDE SEQUENCE [LARGE SCALE GENOMIC DNA]</scope>
    <source>
        <strain evidence="2 3">JCM 13523</strain>
    </source>
</reference>
<accession>A0A4R4ZRK2</accession>
<sequence>MVDTVVPHPLGIVRHVVPGSFDTAVAGVPVVHLPVATEASYGFDEVWTTGRPVQVEQVGDVIVGHEGEYAFAAVHVPAADEYAVAVRDSYLELLNAVIGLGYPEVFRIWNTVGRINEPNENGLEIYRDFCLGRAEAFDKLGTTLPAGTGVGSPVAGITVHLLSRRTRGQVAIENRRQVPAYEYPRQYGPRSPSFARATRLPETGQLFVSGTAGILGHATVHRDDLLGQIRVTAENLEVLTGDLQALTYVKVYVRSEHDLPTVRRECQRLFAPEASVVYVVTDLCRAELLVEIEGVAVG</sequence>
<dbReference type="OrthoDB" id="1114505at2"/>
<dbReference type="InterPro" id="IPR049368">
    <property type="entry name" value="FkbO_Hyg5-like_N"/>
</dbReference>
<evidence type="ECO:0000313" key="2">
    <source>
        <dbReference type="EMBL" id="TDD61613.1"/>
    </source>
</evidence>
<dbReference type="RefSeq" id="WP_132166331.1">
    <property type="nucleotide sequence ID" value="NZ_SMKX01000013.1"/>
</dbReference>
<proteinExistence type="predicted"/>
<comment type="caution">
    <text evidence="2">The sequence shown here is derived from an EMBL/GenBank/DDBJ whole genome shotgun (WGS) entry which is preliminary data.</text>
</comment>
<gene>
    <name evidence="2" type="ORF">E1263_06910</name>
</gene>
<evidence type="ECO:0000313" key="3">
    <source>
        <dbReference type="Proteomes" id="UP000295124"/>
    </source>
</evidence>
<feature type="domain" description="Chorismatase FkbO/Hyg5-like N-terminal" evidence="1">
    <location>
        <begin position="45"/>
        <end position="163"/>
    </location>
</feature>
<dbReference type="SUPFAM" id="SSF55298">
    <property type="entry name" value="YjgF-like"/>
    <property type="match status" value="1"/>
</dbReference>
<organism evidence="2 3">
    <name type="scientific">Kribbella antibiotica</name>
    <dbReference type="NCBI Taxonomy" id="190195"/>
    <lineage>
        <taxon>Bacteria</taxon>
        <taxon>Bacillati</taxon>
        <taxon>Actinomycetota</taxon>
        <taxon>Actinomycetes</taxon>
        <taxon>Propionibacteriales</taxon>
        <taxon>Kribbellaceae</taxon>
        <taxon>Kribbella</taxon>
    </lineage>
</organism>
<evidence type="ECO:0000259" key="1">
    <source>
        <dbReference type="Pfam" id="PF21168"/>
    </source>
</evidence>
<keyword evidence="3" id="KW-1185">Reference proteome</keyword>